<feature type="region of interest" description="Disordered" evidence="1">
    <location>
        <begin position="1"/>
        <end position="21"/>
    </location>
</feature>
<dbReference type="AlphaFoldDB" id="A0A1H1YGS5"/>
<dbReference type="GO" id="GO:0016740">
    <property type="term" value="F:transferase activity"/>
    <property type="evidence" value="ECO:0007669"/>
    <property type="project" value="UniProtKB-KW"/>
</dbReference>
<keyword evidence="3" id="KW-1185">Reference proteome</keyword>
<keyword evidence="2" id="KW-0808">Transferase</keyword>
<protein>
    <submittedName>
        <fullName evidence="2">Phosphotransferase enzyme family protein</fullName>
    </submittedName>
</protein>
<dbReference type="STRING" id="630515.SAMN04489812_4574"/>
<evidence type="ECO:0000313" key="3">
    <source>
        <dbReference type="Proteomes" id="UP000199103"/>
    </source>
</evidence>
<name>A0A1H1YGS5_9ACTN</name>
<proteinExistence type="predicted"/>
<reference evidence="2 3" key="1">
    <citation type="submission" date="2016-10" db="EMBL/GenBank/DDBJ databases">
        <authorList>
            <person name="de Groot N.N."/>
        </authorList>
    </citation>
    <scope>NUCLEOTIDE SEQUENCE [LARGE SCALE GENOMIC DNA]</scope>
    <source>
        <strain evidence="2 3">DSM 21800</strain>
    </source>
</reference>
<dbReference type="Proteomes" id="UP000199103">
    <property type="component" value="Chromosome I"/>
</dbReference>
<evidence type="ECO:0000313" key="2">
    <source>
        <dbReference type="EMBL" id="SDT20643.1"/>
    </source>
</evidence>
<dbReference type="InterPro" id="IPR011009">
    <property type="entry name" value="Kinase-like_dom_sf"/>
</dbReference>
<accession>A0A1H1YGS5</accession>
<gene>
    <name evidence="2" type="ORF">SAMN04489812_4574</name>
</gene>
<dbReference type="EMBL" id="LT629772">
    <property type="protein sequence ID" value="SDT20643.1"/>
    <property type="molecule type" value="Genomic_DNA"/>
</dbReference>
<evidence type="ECO:0000256" key="1">
    <source>
        <dbReference type="SAM" id="MobiDB-lite"/>
    </source>
</evidence>
<organism evidence="2 3">
    <name type="scientific">Microlunatus soli</name>
    <dbReference type="NCBI Taxonomy" id="630515"/>
    <lineage>
        <taxon>Bacteria</taxon>
        <taxon>Bacillati</taxon>
        <taxon>Actinomycetota</taxon>
        <taxon>Actinomycetes</taxon>
        <taxon>Propionibacteriales</taxon>
        <taxon>Propionibacteriaceae</taxon>
        <taxon>Microlunatus</taxon>
    </lineage>
</organism>
<sequence>MRHTSAVLKSGSIGQMEAAPGESGQDLLTVWRSDPWRTEAEQWIRSRLSRAGIAAIGPAEQVRLKPWSTHLVVPTDQGRFWLKENCPALRFEVGLVATLCQLVPGQVLEPLAIDLDHGRMLTPDGGATLDESRASTDAFGRTLAGFGCVQRAVADHRAEVIATGLPVVPAARACERFEQQLRYLRRLPVGHPLRLDNDVITRAAKLRTIVGNATSQLAMIPLPDTVQHNDLQPSNAFVPREGGPRFFDFADAVWSHPFCVLNVARYRAASAWNCSIDDHRINYLVDSYLDGWTATAPIHDLRRLVEPAMTVAQLHRYNSWHQLIPYMPYSELQRHAGYAEALISTDHAR</sequence>
<dbReference type="SUPFAM" id="SSF56112">
    <property type="entry name" value="Protein kinase-like (PK-like)"/>
    <property type="match status" value="1"/>
</dbReference>